<feature type="region of interest" description="Disordered" evidence="1">
    <location>
        <begin position="1"/>
        <end position="26"/>
    </location>
</feature>
<feature type="compositionally biased region" description="Polar residues" evidence="1">
    <location>
        <begin position="1"/>
        <end position="11"/>
    </location>
</feature>
<gene>
    <name evidence="2" type="ORF">O181_080752</name>
</gene>
<reference evidence="2" key="1">
    <citation type="submission" date="2021-03" db="EMBL/GenBank/DDBJ databases">
        <title>Draft genome sequence of rust myrtle Austropuccinia psidii MF-1, a brazilian biotype.</title>
        <authorList>
            <person name="Quecine M.C."/>
            <person name="Pachon D.M.R."/>
            <person name="Bonatelli M.L."/>
            <person name="Correr F.H."/>
            <person name="Franceschini L.M."/>
            <person name="Leite T.F."/>
            <person name="Margarido G.R.A."/>
            <person name="Almeida C.A."/>
            <person name="Ferrarezi J.A."/>
            <person name="Labate C.A."/>
        </authorList>
    </citation>
    <scope>NUCLEOTIDE SEQUENCE</scope>
    <source>
        <strain evidence="2">MF-1</strain>
    </source>
</reference>
<sequence>MINLTQNTQELSIPPKRDKFGQDLQSHKWPNNLKRKIEELISEDELPNIIYKKIGDNEESFQILVDGNDKTNGNPFETKPKRKKFRFSDLMSFQMKKF</sequence>
<comment type="caution">
    <text evidence="2">The sequence shown here is derived from an EMBL/GenBank/DDBJ whole genome shotgun (WGS) entry which is preliminary data.</text>
</comment>
<dbReference type="EMBL" id="AVOT02045695">
    <property type="protein sequence ID" value="MBW0541037.1"/>
    <property type="molecule type" value="Genomic_DNA"/>
</dbReference>
<accession>A0A9Q3FPG5</accession>
<protein>
    <submittedName>
        <fullName evidence="2">Uncharacterized protein</fullName>
    </submittedName>
</protein>
<proteinExistence type="predicted"/>
<dbReference type="AlphaFoldDB" id="A0A9Q3FPG5"/>
<name>A0A9Q3FPG5_9BASI</name>
<keyword evidence="3" id="KW-1185">Reference proteome</keyword>
<evidence type="ECO:0000313" key="3">
    <source>
        <dbReference type="Proteomes" id="UP000765509"/>
    </source>
</evidence>
<evidence type="ECO:0000256" key="1">
    <source>
        <dbReference type="SAM" id="MobiDB-lite"/>
    </source>
</evidence>
<organism evidence="2 3">
    <name type="scientific">Austropuccinia psidii MF-1</name>
    <dbReference type="NCBI Taxonomy" id="1389203"/>
    <lineage>
        <taxon>Eukaryota</taxon>
        <taxon>Fungi</taxon>
        <taxon>Dikarya</taxon>
        <taxon>Basidiomycota</taxon>
        <taxon>Pucciniomycotina</taxon>
        <taxon>Pucciniomycetes</taxon>
        <taxon>Pucciniales</taxon>
        <taxon>Sphaerophragmiaceae</taxon>
        <taxon>Austropuccinia</taxon>
    </lineage>
</organism>
<dbReference type="Proteomes" id="UP000765509">
    <property type="component" value="Unassembled WGS sequence"/>
</dbReference>
<evidence type="ECO:0000313" key="2">
    <source>
        <dbReference type="EMBL" id="MBW0541037.1"/>
    </source>
</evidence>